<accession>A0AAE4CBC0</accession>
<dbReference type="Proteomes" id="UP001183643">
    <property type="component" value="Unassembled WGS sequence"/>
</dbReference>
<keyword evidence="3" id="KW-1133">Transmembrane helix</keyword>
<keyword evidence="6" id="KW-1185">Reference proteome</keyword>
<protein>
    <recommendedName>
        <fullName evidence="4">CBM-cenC domain-containing protein</fullName>
    </recommendedName>
</protein>
<dbReference type="Gene3D" id="2.60.120.260">
    <property type="entry name" value="Galactose-binding domain-like"/>
    <property type="match status" value="1"/>
</dbReference>
<comment type="caution">
    <text evidence="5">The sequence shown here is derived from an EMBL/GenBank/DDBJ whole genome shotgun (WGS) entry which is preliminary data.</text>
</comment>
<keyword evidence="3" id="KW-0472">Membrane</keyword>
<proteinExistence type="predicted"/>
<feature type="domain" description="CBM-cenC" evidence="4">
    <location>
        <begin position="183"/>
        <end position="295"/>
    </location>
</feature>
<dbReference type="Pfam" id="PF02018">
    <property type="entry name" value="CBM_4_9"/>
    <property type="match status" value="1"/>
</dbReference>
<evidence type="ECO:0000259" key="4">
    <source>
        <dbReference type="Pfam" id="PF02018"/>
    </source>
</evidence>
<feature type="region of interest" description="Disordered" evidence="2">
    <location>
        <begin position="92"/>
        <end position="114"/>
    </location>
</feature>
<dbReference type="GO" id="GO:0016798">
    <property type="term" value="F:hydrolase activity, acting on glycosyl bonds"/>
    <property type="evidence" value="ECO:0007669"/>
    <property type="project" value="InterPro"/>
</dbReference>
<evidence type="ECO:0000313" key="6">
    <source>
        <dbReference type="Proteomes" id="UP001183643"/>
    </source>
</evidence>
<evidence type="ECO:0000313" key="5">
    <source>
        <dbReference type="EMBL" id="MDR7277887.1"/>
    </source>
</evidence>
<dbReference type="EMBL" id="JAVDYB010000001">
    <property type="protein sequence ID" value="MDR7277887.1"/>
    <property type="molecule type" value="Genomic_DNA"/>
</dbReference>
<evidence type="ECO:0000256" key="2">
    <source>
        <dbReference type="SAM" id="MobiDB-lite"/>
    </source>
</evidence>
<reference evidence="5" key="1">
    <citation type="submission" date="2023-07" db="EMBL/GenBank/DDBJ databases">
        <title>Sequencing the genomes of 1000 actinobacteria strains.</title>
        <authorList>
            <person name="Klenk H.-P."/>
        </authorList>
    </citation>
    <scope>NUCLEOTIDE SEQUENCE</scope>
    <source>
        <strain evidence="5">DSM 44707</strain>
    </source>
</reference>
<name>A0AAE4CBC0_9ACTN</name>
<feature type="compositionally biased region" description="Pro residues" evidence="2">
    <location>
        <begin position="97"/>
        <end position="113"/>
    </location>
</feature>
<dbReference type="SUPFAM" id="SSF49785">
    <property type="entry name" value="Galactose-binding domain-like"/>
    <property type="match status" value="1"/>
</dbReference>
<keyword evidence="1" id="KW-0378">Hydrolase</keyword>
<dbReference type="RefSeq" id="WP_310370455.1">
    <property type="nucleotide sequence ID" value="NZ_JAVDYB010000001.1"/>
</dbReference>
<evidence type="ECO:0000256" key="1">
    <source>
        <dbReference type="ARBA" id="ARBA00022801"/>
    </source>
</evidence>
<dbReference type="AlphaFoldDB" id="A0AAE4CBC0"/>
<organism evidence="5 6">
    <name type="scientific">Catenuloplanes atrovinosus</name>
    <dbReference type="NCBI Taxonomy" id="137266"/>
    <lineage>
        <taxon>Bacteria</taxon>
        <taxon>Bacillati</taxon>
        <taxon>Actinomycetota</taxon>
        <taxon>Actinomycetes</taxon>
        <taxon>Micromonosporales</taxon>
        <taxon>Micromonosporaceae</taxon>
        <taxon>Catenuloplanes</taxon>
    </lineage>
</organism>
<dbReference type="InterPro" id="IPR003305">
    <property type="entry name" value="CenC_carb-bd"/>
</dbReference>
<feature type="transmembrane region" description="Helical" evidence="3">
    <location>
        <begin position="120"/>
        <end position="143"/>
    </location>
</feature>
<dbReference type="InterPro" id="IPR008979">
    <property type="entry name" value="Galactose-bd-like_sf"/>
</dbReference>
<feature type="region of interest" description="Disordered" evidence="2">
    <location>
        <begin position="151"/>
        <end position="170"/>
    </location>
</feature>
<keyword evidence="3" id="KW-0812">Transmembrane</keyword>
<sequence>MGDGRDDPVRRFCDELSDLVRDAGLKRADVVRAHPMSESQVYAVLRGEVRTPPPFDRMVLPIVQACGADEERVKWWRSRHAMMVREHELYRRRPAPSAEPPEPAAPAPAPARPGPRRRRLVLAIAGAVVAAVTALSVVAVWLITRGPDREALPPVPTCTEGPPAVGGDLLDVPRPTPPDDPRFDDWWANHGGVRLEDSTRRSWRAVVNGGSNKPHDLIVVRGCLPVTSGHRYRLSFRARADTDVSIRVRVQLNRPPNYEESLYKTIDVTTEAQTYSWTFTGEHSSLESELTFQLGGHPDFTIEVADVALTRI</sequence>
<evidence type="ECO:0000256" key="3">
    <source>
        <dbReference type="SAM" id="Phobius"/>
    </source>
</evidence>
<gene>
    <name evidence="5" type="ORF">J2S41_004665</name>
</gene>